<dbReference type="GO" id="GO:0016020">
    <property type="term" value="C:membrane"/>
    <property type="evidence" value="ECO:0007669"/>
    <property type="project" value="TreeGrafter"/>
</dbReference>
<accession>A0A2H1ECB7</accession>
<dbReference type="GeneID" id="47724146"/>
<dbReference type="Gene3D" id="3.40.50.1110">
    <property type="entry name" value="SGNH hydrolase"/>
    <property type="match status" value="1"/>
</dbReference>
<evidence type="ECO:0000256" key="4">
    <source>
        <dbReference type="ARBA" id="ARBA00022729"/>
    </source>
</evidence>
<dbReference type="GO" id="GO:0006689">
    <property type="term" value="P:ganglioside catabolic process"/>
    <property type="evidence" value="ECO:0007669"/>
    <property type="project" value="TreeGrafter"/>
</dbReference>
<keyword evidence="10" id="KW-1185">Reference proteome</keyword>
<dbReference type="NCBIfam" id="TIGR04183">
    <property type="entry name" value="Por_Secre_tail"/>
    <property type="match status" value="1"/>
</dbReference>
<dbReference type="Pfam" id="PF13385">
    <property type="entry name" value="Laminin_G_3"/>
    <property type="match status" value="1"/>
</dbReference>
<dbReference type="GO" id="GO:0005737">
    <property type="term" value="C:cytoplasm"/>
    <property type="evidence" value="ECO:0007669"/>
    <property type="project" value="TreeGrafter"/>
</dbReference>
<evidence type="ECO:0000256" key="3">
    <source>
        <dbReference type="ARBA" id="ARBA00012733"/>
    </source>
</evidence>
<dbReference type="Gene3D" id="2.60.40.1290">
    <property type="match status" value="1"/>
</dbReference>
<keyword evidence="4 7" id="KW-0732">Signal</keyword>
<dbReference type="InterPro" id="IPR013783">
    <property type="entry name" value="Ig-like_fold"/>
</dbReference>
<protein>
    <recommendedName>
        <fullName evidence="3">exo-alpha-sialidase</fullName>
        <ecNumber evidence="3">3.2.1.18</ecNumber>
    </recommendedName>
</protein>
<dbReference type="SUPFAM" id="SSF49899">
    <property type="entry name" value="Concanavalin A-like lectins/glucanases"/>
    <property type="match status" value="1"/>
</dbReference>
<feature type="chain" id="PRO_5013547257" description="exo-alpha-sialidase" evidence="7">
    <location>
        <begin position="22"/>
        <end position="2251"/>
    </location>
</feature>
<evidence type="ECO:0000256" key="5">
    <source>
        <dbReference type="ARBA" id="ARBA00022801"/>
    </source>
</evidence>
<dbReference type="CDD" id="cd00063">
    <property type="entry name" value="FN3"/>
    <property type="match status" value="1"/>
</dbReference>
<dbReference type="SUPFAM" id="SSF52266">
    <property type="entry name" value="SGNH hydrolase"/>
    <property type="match status" value="1"/>
</dbReference>
<dbReference type="PROSITE" id="PS50853">
    <property type="entry name" value="FN3"/>
    <property type="match status" value="1"/>
</dbReference>
<dbReference type="RefSeq" id="WP_100211715.1">
    <property type="nucleotide sequence ID" value="NZ_CP138495.1"/>
</dbReference>
<dbReference type="CDD" id="cd15482">
    <property type="entry name" value="Sialidase_non-viral"/>
    <property type="match status" value="2"/>
</dbReference>
<dbReference type="SUPFAM" id="SSF50939">
    <property type="entry name" value="Sialidases"/>
    <property type="match status" value="2"/>
</dbReference>
<dbReference type="InterPro" id="IPR026444">
    <property type="entry name" value="Secre_tail"/>
</dbReference>
<evidence type="ECO:0000256" key="1">
    <source>
        <dbReference type="ARBA" id="ARBA00000427"/>
    </source>
</evidence>
<evidence type="ECO:0000256" key="7">
    <source>
        <dbReference type="SAM" id="SignalP"/>
    </source>
</evidence>
<dbReference type="EMBL" id="LT634361">
    <property type="protein sequence ID" value="SFZ84307.1"/>
    <property type="molecule type" value="Genomic_DNA"/>
</dbReference>
<reference evidence="9 10" key="1">
    <citation type="submission" date="2016-11" db="EMBL/GenBank/DDBJ databases">
        <authorList>
            <person name="Jaros S."/>
            <person name="Januszkiewicz K."/>
            <person name="Wedrychowicz H."/>
        </authorList>
    </citation>
    <scope>NUCLEOTIDE SEQUENCE [LARGE SCALE GENOMIC DNA]</scope>
    <source>
        <strain evidence="9">NCIMB 2154T</strain>
    </source>
</reference>
<dbReference type="InterPro" id="IPR029456">
    <property type="entry name" value="Sialidase_N"/>
</dbReference>
<comment type="similarity">
    <text evidence="2">Belongs to the glycosyl hydrolase 33 family.</text>
</comment>
<dbReference type="InterPro" id="IPR005181">
    <property type="entry name" value="SASA"/>
</dbReference>
<dbReference type="KEGG" id="tmar:MARIT_2686"/>
<dbReference type="Pfam" id="PF03629">
    <property type="entry name" value="SASA"/>
    <property type="match status" value="1"/>
</dbReference>
<feature type="region of interest" description="Disordered" evidence="6">
    <location>
        <begin position="618"/>
        <end position="639"/>
    </location>
</feature>
<dbReference type="PANTHER" id="PTHR10628">
    <property type="entry name" value="SIALIDASE"/>
    <property type="match status" value="1"/>
</dbReference>
<dbReference type="Pfam" id="PF20009">
    <property type="entry name" value="GEVED"/>
    <property type="match status" value="3"/>
</dbReference>
<dbReference type="OrthoDB" id="7294637at2"/>
<feature type="compositionally biased region" description="Polar residues" evidence="6">
    <location>
        <begin position="618"/>
        <end position="633"/>
    </location>
</feature>
<evidence type="ECO:0000259" key="8">
    <source>
        <dbReference type="PROSITE" id="PS50853"/>
    </source>
</evidence>
<dbReference type="GO" id="GO:0009313">
    <property type="term" value="P:oligosaccharide catabolic process"/>
    <property type="evidence" value="ECO:0007669"/>
    <property type="project" value="TreeGrafter"/>
</dbReference>
<dbReference type="GO" id="GO:0016788">
    <property type="term" value="F:hydrolase activity, acting on ester bonds"/>
    <property type="evidence" value="ECO:0007669"/>
    <property type="project" value="UniProtKB-ARBA"/>
</dbReference>
<dbReference type="Gene3D" id="2.60.40.10">
    <property type="entry name" value="Immunoglobulins"/>
    <property type="match status" value="1"/>
</dbReference>
<evidence type="ECO:0000313" key="9">
    <source>
        <dbReference type="EMBL" id="SFZ84307.1"/>
    </source>
</evidence>
<organism evidence="9 10">
    <name type="scientific">Tenacibaculum maritimum NCIMB 2154</name>
    <dbReference type="NCBI Taxonomy" id="1349785"/>
    <lineage>
        <taxon>Bacteria</taxon>
        <taxon>Pseudomonadati</taxon>
        <taxon>Bacteroidota</taxon>
        <taxon>Flavobacteriia</taxon>
        <taxon>Flavobacteriales</taxon>
        <taxon>Flavobacteriaceae</taxon>
        <taxon>Tenacibaculum</taxon>
    </lineage>
</organism>
<dbReference type="EC" id="3.2.1.18" evidence="3"/>
<dbReference type="InterPro" id="IPR013320">
    <property type="entry name" value="ConA-like_dom_sf"/>
</dbReference>
<dbReference type="Gene3D" id="2.120.10.10">
    <property type="match status" value="2"/>
</dbReference>
<evidence type="ECO:0000256" key="6">
    <source>
        <dbReference type="SAM" id="MobiDB-lite"/>
    </source>
</evidence>
<dbReference type="Pfam" id="PF18962">
    <property type="entry name" value="Por_Secre_tail"/>
    <property type="match status" value="1"/>
</dbReference>
<dbReference type="InterPro" id="IPR026856">
    <property type="entry name" value="Sialidase_fam"/>
</dbReference>
<dbReference type="Pfam" id="PF14873">
    <property type="entry name" value="BNR_assoc_N"/>
    <property type="match status" value="1"/>
</dbReference>
<proteinExistence type="inferred from homology"/>
<dbReference type="InterPro" id="IPR036278">
    <property type="entry name" value="Sialidase_sf"/>
</dbReference>
<keyword evidence="5 9" id="KW-0378">Hydrolase</keyword>
<dbReference type="InterPro" id="IPR036116">
    <property type="entry name" value="FN3_sf"/>
</dbReference>
<sequence>MKHRIPLFFLILFLSISSINAQSGKFLQLDGVNDFMEVLDHSDLDIDSSEDFTVTARIRSNAIGDYYRILSKRDTNGVGYEMFVRNTNGTFATNLGSTSGTGSGPGYGTTVVQDGLWHHVAFVVNRATSTSKIYVDGNLQDTKALSSIATANFANATNFTVGKKSSWFYNGNIDEVRVWSKAMTENDLVSDMTTVLNGSESDLLAAWNFENVTGTSVPDITGNGHTGTLYGGASIIEHNNPTMFFSSATLSNITTIPVGKGNQNEGVALVNISTSGGLNPLKTTALNISLAGTKPSNINTIKVYYTGSNKTLSTTTLFGTANPSNGDITIHGSQDLLLGNNYFWVTYDISNTAIEGDTMDAAVNTVTVGGNIEPLNTTNVSGSRLILLEHNQLWKDGDNGAARYRIPAITTALDGTLIAAIDKRYAFGDLNDNTNIDIVIKRSTDGGKTWSDEITVADFGVVNGVHEGASDPAIITDRNTGDIIILYLGYNGIFGSSPSNRSRVFMSRSSDNGLTWSTPSDISDDVYPTGWYMSWVASGSFSQTRSGRLIAVVTSRQNSSRTLSNHLIYSDDGGYNWSIEKATPYSRDGDESKVVELANGDLLMNMRRSGGYRYISKSTDGGTTWSPQTQETQLPDPRNNADLIRYTSVNEGFNKNRLLFSNARTNNSPRKNVNVYLSIDEGVTWPSNYQKQIYAGNADYTTMTILENGDIGMLYETRENGGFQIVYARFSLDWLTSGADSYMKATVPNAASNLTASNFGNSVNLSWKDNATTELGFEIYRSTTNGTGYTLIAKVPADTTTYTDLSTSLNSTYYYVVKAYNSGGVANPTNEVSVTTNESTPIILNAFPKKYQLYPRGANNKALVTIAGTATNAVDSLITKVYRPNGIVSRIAMEAQTNFSFTVEIDAILHDYSIELFAKSTAGVETLVKKSTHITAGDVYVINGQSNAWAIDYDNAYNDQDLPASAKWVRTIGAMHVYNKPAIQPEASNTDWFLARGKAPNLLNGEYVGNGMVGVLGINIGIHLVSSENVPIAIINGAGGGGAISFYQKTTNNDLDKPYGRLQYRLENSGLKDAVKAFIWDQGENNAGDTTAAYKTALNQLYNSLKSDYNFNKFYLIQTPPGCNSSNGHQTIREAQRQFVAATPNTRILTRHGFSPDPKQPDGNYFLTDGCHYHEHAYKSLANWISKLAAYDFYGATVNYEAPKLVKVLRESANSLVIEFDKNVEIQPDLTINGNTYAIKDYAFAINKTRTSAISEIELVSGNPKRVRLSFSGRDISNSDQLTYILDDNYPATSIPYRGPWIVDANTKVGAVGFTKGMTETDHVTYCTPNAMASSNAVFIDYVKFNTSPAFDVSSGNVGYEDHTSKIIQMTPGENYTLNIGAGNPTALAPKRLDIWIDYNQDGVFHPTDELFLGWGSNSYTNTDLLFSNKKVAENALPGKTRMRIALKASNSASNPCDSFTNGEIEDYIVEFASLPYCGKPTITPSSQAYISRLQINEQGGSQVFGWTSGNEGYADRTQYTCSVIQTLDYALTLNIEDNSTAYRTYVAVWADFNKDGDFDDAGEQIIRDEKTTGAGSVTYEHLTIPNTASIGDTRLRVMLKSESIATNSGHPLPCDTIANGEVEDITLNISAVPPSITPEVTKDLFVSSGTPFSTSGTPHTFRIPSLITSNKGTLLAFADERLENSADVPADVNIVLRRSTDNGNTWGPSITAITSHSGDASTVVDKATRRIYLFYIYSLHKTIFHADPDTSSPNSFHTRYVYSDDDGLTWSDYIDITDAVKKPTELAVWAGAGRGIQMRNGTLLIPIVISTTSSASGLKGAFIYSTDHGVTWKRSAGTTVGNFNENTIEELNDGRLMMNSRNSLGYNARAISYTADFGATWTAPVAAPTLIDPYVQGNLIRYTSTLDGYDKNRLLFSNPASTSSRSNNTVRISYDEGQTWAYSKLYQFGGGGYSCLTVLDNGKIGVLYEVASTKGLRFKRFSLEDLTDNTDTFKSLSYCKSTTNPNPNSGGITRLQIIDHTGTGSTLLDNASEEVGYDDQTAIAIPSLNAGTTYRISFTTTNTSNDRKFVAFWADFNGDGDFNDEGENMENWSSDTYTSNTYQFSNGLVIPTSAIEGPTRFRVAYKTEEATQANSGAPTACGTFSYGEIEDYTIAIKKPTASTKSYSFDNFSLYPIPSKGTFNLGFKTEGIGNISVKLLDMNGRLIEEKLYKNTSSYFSETLSFKGVDSGVYILHITNNNKQFVSRITFN</sequence>
<dbReference type="PANTHER" id="PTHR10628:SF30">
    <property type="entry name" value="EXO-ALPHA-SIALIDASE"/>
    <property type="match status" value="1"/>
</dbReference>
<feature type="domain" description="Fibronectin type-III" evidence="8">
    <location>
        <begin position="747"/>
        <end position="839"/>
    </location>
</feature>
<keyword evidence="9" id="KW-0326">Glycosidase</keyword>
<dbReference type="InterPro" id="IPR045474">
    <property type="entry name" value="GEVED"/>
</dbReference>
<dbReference type="Pfam" id="PF13088">
    <property type="entry name" value="BNR_2"/>
    <property type="match status" value="2"/>
</dbReference>
<dbReference type="InterPro" id="IPR011040">
    <property type="entry name" value="Sialidase"/>
</dbReference>
<dbReference type="InterPro" id="IPR003961">
    <property type="entry name" value="FN3_dom"/>
</dbReference>
<dbReference type="Proteomes" id="UP000231564">
    <property type="component" value="Chromosome MARIT"/>
</dbReference>
<feature type="signal peptide" evidence="7">
    <location>
        <begin position="1"/>
        <end position="21"/>
    </location>
</feature>
<dbReference type="SUPFAM" id="SSF49265">
    <property type="entry name" value="Fibronectin type III"/>
    <property type="match status" value="1"/>
</dbReference>
<dbReference type="InterPro" id="IPR036514">
    <property type="entry name" value="SGNH_hydro_sf"/>
</dbReference>
<dbReference type="STRING" id="1349785.GCA_000509405_01094"/>
<dbReference type="Gene3D" id="2.60.120.200">
    <property type="match status" value="1"/>
</dbReference>
<evidence type="ECO:0000313" key="10">
    <source>
        <dbReference type="Proteomes" id="UP000231564"/>
    </source>
</evidence>
<name>A0A2H1ECB7_9FLAO</name>
<comment type="catalytic activity">
    <reaction evidence="1">
        <text>Hydrolysis of alpha-(2-&gt;3)-, alpha-(2-&gt;6)-, alpha-(2-&gt;8)- glycosidic linkages of terminal sialic acid residues in oligosaccharides, glycoproteins, glycolipids, colominic acid and synthetic substrates.</text>
        <dbReference type="EC" id="3.2.1.18"/>
    </reaction>
</comment>
<dbReference type="GO" id="GO:0004308">
    <property type="term" value="F:exo-alpha-sialidase activity"/>
    <property type="evidence" value="ECO:0007669"/>
    <property type="project" value="UniProtKB-EC"/>
</dbReference>
<gene>
    <name evidence="9" type="primary">siaA</name>
    <name evidence="9" type="ORF">MARIT_2686</name>
</gene>
<evidence type="ECO:0000256" key="2">
    <source>
        <dbReference type="ARBA" id="ARBA00009348"/>
    </source>
</evidence>